<evidence type="ECO:0000256" key="4">
    <source>
        <dbReference type="PROSITE-ProRule" id="PRU01343"/>
    </source>
</evidence>
<dbReference type="PANTHER" id="PTHR33680:SF7">
    <property type="entry name" value="OS02G0474200 PROTEIN"/>
    <property type="match status" value="1"/>
</dbReference>
<keyword evidence="5" id="KW-1133">Transmembrane helix</keyword>
<keyword evidence="3" id="KW-0862">Zinc</keyword>
<keyword evidence="5" id="KW-0812">Transmembrane</keyword>
<feature type="transmembrane region" description="Helical" evidence="5">
    <location>
        <begin position="146"/>
        <end position="167"/>
    </location>
</feature>
<proteinExistence type="predicted"/>
<keyword evidence="1" id="KW-0479">Metal-binding</keyword>
<gene>
    <name evidence="7" type="ORF">PVAP13_6NG194000</name>
</gene>
<dbReference type="InterPro" id="IPR010666">
    <property type="entry name" value="Znf_GRF"/>
</dbReference>
<name>A0A8T0QWS9_PANVG</name>
<feature type="domain" description="GRF-type" evidence="6">
    <location>
        <begin position="23"/>
        <end position="68"/>
    </location>
</feature>
<dbReference type="PROSITE" id="PS51999">
    <property type="entry name" value="ZF_GRF"/>
    <property type="match status" value="1"/>
</dbReference>
<protein>
    <recommendedName>
        <fullName evidence="6">GRF-type domain-containing protein</fullName>
    </recommendedName>
</protein>
<keyword evidence="2 4" id="KW-0863">Zinc-finger</keyword>
<organism evidence="7 8">
    <name type="scientific">Panicum virgatum</name>
    <name type="common">Blackwell switchgrass</name>
    <dbReference type="NCBI Taxonomy" id="38727"/>
    <lineage>
        <taxon>Eukaryota</taxon>
        <taxon>Viridiplantae</taxon>
        <taxon>Streptophyta</taxon>
        <taxon>Embryophyta</taxon>
        <taxon>Tracheophyta</taxon>
        <taxon>Spermatophyta</taxon>
        <taxon>Magnoliopsida</taxon>
        <taxon>Liliopsida</taxon>
        <taxon>Poales</taxon>
        <taxon>Poaceae</taxon>
        <taxon>PACMAD clade</taxon>
        <taxon>Panicoideae</taxon>
        <taxon>Panicodae</taxon>
        <taxon>Paniceae</taxon>
        <taxon>Panicinae</taxon>
        <taxon>Panicum</taxon>
        <taxon>Panicum sect. Hiantes</taxon>
    </lineage>
</organism>
<dbReference type="Proteomes" id="UP000823388">
    <property type="component" value="Chromosome 6N"/>
</dbReference>
<keyword evidence="5" id="KW-0472">Membrane</keyword>
<dbReference type="AlphaFoldDB" id="A0A8T0QWS9"/>
<reference evidence="7" key="1">
    <citation type="submission" date="2020-05" db="EMBL/GenBank/DDBJ databases">
        <title>WGS assembly of Panicum virgatum.</title>
        <authorList>
            <person name="Lovell J.T."/>
            <person name="Jenkins J."/>
            <person name="Shu S."/>
            <person name="Juenger T.E."/>
            <person name="Schmutz J."/>
        </authorList>
    </citation>
    <scope>NUCLEOTIDE SEQUENCE</scope>
    <source>
        <strain evidence="7">AP13</strain>
    </source>
</reference>
<comment type="caution">
    <text evidence="7">The sequence shown here is derived from an EMBL/GenBank/DDBJ whole genome shotgun (WGS) entry which is preliminary data.</text>
</comment>
<evidence type="ECO:0000256" key="5">
    <source>
        <dbReference type="SAM" id="Phobius"/>
    </source>
</evidence>
<dbReference type="EMBL" id="CM029048">
    <property type="protein sequence ID" value="KAG2577717.1"/>
    <property type="molecule type" value="Genomic_DNA"/>
</dbReference>
<sequence>MRGDSSASASNPQGAKGLPLIWCMDCKSRQVVRHVSQKPWNAYQVFYCCPKYKQDGTGCPFWHWEDDYADLLAGKRAVIEAGKGTLVGGHEGNKSNAGRTMVQGELVLSGRTMVEEELGMSGAAGMMNREDELVAMCKEIVSLVKAITLVSVCILFVLMLILIVQLVK</sequence>
<evidence type="ECO:0000256" key="2">
    <source>
        <dbReference type="ARBA" id="ARBA00022771"/>
    </source>
</evidence>
<accession>A0A8T0QWS9</accession>
<evidence type="ECO:0000313" key="8">
    <source>
        <dbReference type="Proteomes" id="UP000823388"/>
    </source>
</evidence>
<evidence type="ECO:0000256" key="3">
    <source>
        <dbReference type="ARBA" id="ARBA00022833"/>
    </source>
</evidence>
<evidence type="ECO:0000313" key="7">
    <source>
        <dbReference type="EMBL" id="KAG2577717.1"/>
    </source>
</evidence>
<keyword evidence="8" id="KW-1185">Reference proteome</keyword>
<dbReference type="GO" id="GO:0008270">
    <property type="term" value="F:zinc ion binding"/>
    <property type="evidence" value="ECO:0007669"/>
    <property type="project" value="UniProtKB-KW"/>
</dbReference>
<evidence type="ECO:0000259" key="6">
    <source>
        <dbReference type="PROSITE" id="PS51999"/>
    </source>
</evidence>
<dbReference type="PANTHER" id="PTHR33680">
    <property type="entry name" value="OS07G0190500 PROTEIN"/>
    <property type="match status" value="1"/>
</dbReference>
<evidence type="ECO:0000256" key="1">
    <source>
        <dbReference type="ARBA" id="ARBA00022723"/>
    </source>
</evidence>